<gene>
    <name evidence="4" type="ORF">bsdtb5_31670</name>
</gene>
<dbReference type="SUPFAM" id="SSF52218">
    <property type="entry name" value="Flavoproteins"/>
    <property type="match status" value="1"/>
</dbReference>
<dbReference type="KEGG" id="ahb:bsdtb5_31670"/>
<dbReference type="RefSeq" id="WP_271712961.1">
    <property type="nucleotide sequence ID" value="NZ_AP024169.1"/>
</dbReference>
<accession>A0A7R7EN63</accession>
<dbReference type="InterPro" id="IPR051796">
    <property type="entry name" value="ISF_SsuE-like"/>
</dbReference>
<sequence length="248" mass="27869">MKKEMKEEMQKDIKIVGVISSPNYNGSTASLVREALNGAKKEGATVTEVFLAAYKLEFCKGCLKCNEKGECPIADGFEEIRKLIYEADGIILGSPTYALEYNAAMKCFFERLGTYTLYSSLLGGKYGVGISTSYNRNAAKKVAKKLTSVFKFGIFKRSYISGTLGIHTMVNGVEKKVWESAENLDKANELGRKIAMDVKSNKSYPFQNVMMRLLIALYLKPTFKKFIIKNRDKKERASYHSLHERGLI</sequence>
<evidence type="ECO:0000259" key="3">
    <source>
        <dbReference type="Pfam" id="PF03358"/>
    </source>
</evidence>
<protein>
    <submittedName>
        <fullName evidence="4">Flavodoxin</fullName>
    </submittedName>
</protein>
<organism evidence="4 5">
    <name type="scientific">Anaeromicropila herbilytica</name>
    <dbReference type="NCBI Taxonomy" id="2785025"/>
    <lineage>
        <taxon>Bacteria</taxon>
        <taxon>Bacillati</taxon>
        <taxon>Bacillota</taxon>
        <taxon>Clostridia</taxon>
        <taxon>Lachnospirales</taxon>
        <taxon>Lachnospiraceae</taxon>
        <taxon>Anaeromicropila</taxon>
    </lineage>
</organism>
<dbReference type="InterPro" id="IPR029039">
    <property type="entry name" value="Flavoprotein-like_sf"/>
</dbReference>
<keyword evidence="1" id="KW-0285">Flavoprotein</keyword>
<feature type="domain" description="NADPH-dependent FMN reductase-like" evidence="3">
    <location>
        <begin position="13"/>
        <end position="151"/>
    </location>
</feature>
<dbReference type="PANTHER" id="PTHR43278:SF1">
    <property type="entry name" value="IRON-SULFUR FLAVOPROTEIN MJ1083"/>
    <property type="match status" value="1"/>
</dbReference>
<reference evidence="4 5" key="1">
    <citation type="submission" date="2020-11" db="EMBL/GenBank/DDBJ databases">
        <title>Draft genome sequencing of a Lachnospiraceae strain isolated from anoxic soil subjected to BSD treatment.</title>
        <authorList>
            <person name="Uek A."/>
            <person name="Tonouchi A."/>
        </authorList>
    </citation>
    <scope>NUCLEOTIDE SEQUENCE [LARGE SCALE GENOMIC DNA]</scope>
    <source>
        <strain evidence="4 5">TB5</strain>
    </source>
</reference>
<evidence type="ECO:0000313" key="5">
    <source>
        <dbReference type="Proteomes" id="UP000595897"/>
    </source>
</evidence>
<keyword evidence="5" id="KW-1185">Reference proteome</keyword>
<dbReference type="PANTHER" id="PTHR43278">
    <property type="entry name" value="NAD(P)H-DEPENDENT FMN-CONTAINING OXIDOREDUCTASE YWQN-RELATED"/>
    <property type="match status" value="1"/>
</dbReference>
<dbReference type="EMBL" id="AP024169">
    <property type="protein sequence ID" value="BCN31872.1"/>
    <property type="molecule type" value="Genomic_DNA"/>
</dbReference>
<evidence type="ECO:0000313" key="4">
    <source>
        <dbReference type="EMBL" id="BCN31872.1"/>
    </source>
</evidence>
<evidence type="ECO:0000256" key="1">
    <source>
        <dbReference type="ARBA" id="ARBA00022630"/>
    </source>
</evidence>
<dbReference type="Gene3D" id="3.40.50.360">
    <property type="match status" value="1"/>
</dbReference>
<keyword evidence="2" id="KW-0288">FMN</keyword>
<dbReference type="InterPro" id="IPR005025">
    <property type="entry name" value="FMN_Rdtase-like_dom"/>
</dbReference>
<dbReference type="GO" id="GO:0016491">
    <property type="term" value="F:oxidoreductase activity"/>
    <property type="evidence" value="ECO:0007669"/>
    <property type="project" value="InterPro"/>
</dbReference>
<dbReference type="Proteomes" id="UP000595897">
    <property type="component" value="Chromosome"/>
</dbReference>
<evidence type="ECO:0000256" key="2">
    <source>
        <dbReference type="ARBA" id="ARBA00022643"/>
    </source>
</evidence>
<proteinExistence type="predicted"/>
<dbReference type="AlphaFoldDB" id="A0A7R7EN63"/>
<dbReference type="Pfam" id="PF03358">
    <property type="entry name" value="FMN_red"/>
    <property type="match status" value="1"/>
</dbReference>
<name>A0A7R7EN63_9FIRM</name>